<gene>
    <name evidence="2" type="primary">CCDC190</name>
</gene>
<dbReference type="Ensembl" id="ENSMODT00000038374.3">
    <property type="protein sequence ID" value="ENSMODP00000036778.3"/>
    <property type="gene ID" value="ENSMODG00000001176.4"/>
</dbReference>
<dbReference type="InParanoid" id="F6RQG3"/>
<dbReference type="eggNOG" id="ENOG502SAE4">
    <property type="taxonomic scope" value="Eukaryota"/>
</dbReference>
<reference evidence="2" key="2">
    <citation type="submission" date="2025-08" db="UniProtKB">
        <authorList>
            <consortium name="Ensembl"/>
        </authorList>
    </citation>
    <scope>IDENTIFICATION</scope>
</reference>
<dbReference type="OrthoDB" id="10050903at2759"/>
<dbReference type="CTD" id="339512"/>
<dbReference type="Proteomes" id="UP000002280">
    <property type="component" value="Chromosome 2"/>
</dbReference>
<evidence type="ECO:0000256" key="1">
    <source>
        <dbReference type="SAM" id="MobiDB-lite"/>
    </source>
</evidence>
<dbReference type="FunCoup" id="F6RQG3">
    <property type="interactions" value="1"/>
</dbReference>
<dbReference type="GeneID" id="103096274"/>
<dbReference type="PANTHER" id="PTHR36871:SF1">
    <property type="entry name" value="COILED-COIL DOMAIN-CONTAINING PROTEIN 190"/>
    <property type="match status" value="1"/>
</dbReference>
<dbReference type="PANTHER" id="PTHR36871">
    <property type="entry name" value="COILED-COIL DOMAIN-CONTAINING PROTEIN 190"/>
    <property type="match status" value="1"/>
</dbReference>
<feature type="region of interest" description="Disordered" evidence="1">
    <location>
        <begin position="84"/>
        <end position="104"/>
    </location>
</feature>
<dbReference type="RefSeq" id="XP_056671445.1">
    <property type="nucleotide sequence ID" value="XM_056815467.1"/>
</dbReference>
<feature type="region of interest" description="Disordered" evidence="1">
    <location>
        <begin position="117"/>
        <end position="164"/>
    </location>
</feature>
<dbReference type="OMA" id="KVRNAHY"/>
<dbReference type="KEGG" id="mdo:103096274"/>
<dbReference type="HOGENOM" id="CLU_082019_0_0_1"/>
<dbReference type="STRING" id="13616.ENSMODP00000036778"/>
<dbReference type="GeneTree" id="ENSGT00390000014067"/>
<organism evidence="2 3">
    <name type="scientific">Monodelphis domestica</name>
    <name type="common">Gray short-tailed opossum</name>
    <dbReference type="NCBI Taxonomy" id="13616"/>
    <lineage>
        <taxon>Eukaryota</taxon>
        <taxon>Metazoa</taxon>
        <taxon>Chordata</taxon>
        <taxon>Craniata</taxon>
        <taxon>Vertebrata</taxon>
        <taxon>Euteleostomi</taxon>
        <taxon>Mammalia</taxon>
        <taxon>Metatheria</taxon>
        <taxon>Didelphimorphia</taxon>
        <taxon>Didelphidae</taxon>
        <taxon>Monodelphis</taxon>
    </lineage>
</organism>
<dbReference type="Pfam" id="PF15768">
    <property type="entry name" value="CC190"/>
    <property type="match status" value="1"/>
</dbReference>
<dbReference type="AlphaFoldDB" id="F6RQG3"/>
<sequence length="309" mass="35129">MRRHMVGKELSRQWEIERKDAKRAEARLRLGLLRLEENWLYRMNMVAREQRQLQKELEKLRQAGNSKKKFSSFSNDLLRTQKKPEIPTIPQQEGHRHWTAEPGGIRTMETRLLQTKKYEPSNPTQIASSHPINYTKNEEEASSQSSRGSGSLEGGPKAPKSSVTVINPFQDRDSINQPQEDISADLHNHGTLSKAEQVPDAPQVESEAIEIKASPSGGFGSKSGSGKQNHSPDREKSTFDPKAYTLYSYLRTVDTMPTYLELFAKIKNARYLRHRVPPEFERDLSIGEIFGHETCLPREGSKSDESLST</sequence>
<feature type="region of interest" description="Disordered" evidence="1">
    <location>
        <begin position="212"/>
        <end position="238"/>
    </location>
</feature>
<proteinExistence type="predicted"/>
<evidence type="ECO:0000313" key="3">
    <source>
        <dbReference type="Proteomes" id="UP000002280"/>
    </source>
</evidence>
<reference evidence="2 3" key="1">
    <citation type="journal article" date="2007" name="Nature">
        <title>Genome of the marsupial Monodelphis domestica reveals innovation in non-coding sequences.</title>
        <authorList>
            <person name="Mikkelsen T.S."/>
            <person name="Wakefield M.J."/>
            <person name="Aken B."/>
            <person name="Amemiya C.T."/>
            <person name="Chang J.L."/>
            <person name="Duke S."/>
            <person name="Garber M."/>
            <person name="Gentles A.J."/>
            <person name="Goodstadt L."/>
            <person name="Heger A."/>
            <person name="Jurka J."/>
            <person name="Kamal M."/>
            <person name="Mauceli E."/>
            <person name="Searle S.M."/>
            <person name="Sharpe T."/>
            <person name="Baker M.L."/>
            <person name="Batzer M.A."/>
            <person name="Benos P.V."/>
            <person name="Belov K."/>
            <person name="Clamp M."/>
            <person name="Cook A."/>
            <person name="Cuff J."/>
            <person name="Das R."/>
            <person name="Davidow L."/>
            <person name="Deakin J.E."/>
            <person name="Fazzari M.J."/>
            <person name="Glass J.L."/>
            <person name="Grabherr M."/>
            <person name="Greally J.M."/>
            <person name="Gu W."/>
            <person name="Hore T.A."/>
            <person name="Huttley G.A."/>
            <person name="Kleber M."/>
            <person name="Jirtle R.L."/>
            <person name="Koina E."/>
            <person name="Lee J.T."/>
            <person name="Mahony S."/>
            <person name="Marra M.A."/>
            <person name="Miller R.D."/>
            <person name="Nicholls R.D."/>
            <person name="Oda M."/>
            <person name="Papenfuss A.T."/>
            <person name="Parra Z.E."/>
            <person name="Pollock D.D."/>
            <person name="Ray D.A."/>
            <person name="Schein J.E."/>
            <person name="Speed T.P."/>
            <person name="Thompson K."/>
            <person name="VandeBerg J.L."/>
            <person name="Wade C.M."/>
            <person name="Walker J.A."/>
            <person name="Waters P.D."/>
            <person name="Webber C."/>
            <person name="Weidman J.R."/>
            <person name="Xie X."/>
            <person name="Zody M.C."/>
            <person name="Baldwin J."/>
            <person name="Abdouelleil A."/>
            <person name="Abdulkadir J."/>
            <person name="Abebe A."/>
            <person name="Abera B."/>
            <person name="Abreu J."/>
            <person name="Acer S.C."/>
            <person name="Aftuck L."/>
            <person name="Alexander A."/>
            <person name="An P."/>
            <person name="Anderson E."/>
            <person name="Anderson S."/>
            <person name="Arachi H."/>
            <person name="Azer M."/>
            <person name="Bachantsang P."/>
            <person name="Barry A."/>
            <person name="Bayul T."/>
            <person name="Berlin A."/>
            <person name="Bessette D."/>
            <person name="Bloom T."/>
            <person name="Bloom T."/>
            <person name="Boguslavskiy L."/>
            <person name="Bonnet C."/>
            <person name="Boukhgalter B."/>
            <person name="Bourzgui I."/>
            <person name="Brown A."/>
            <person name="Cahill P."/>
            <person name="Channer S."/>
            <person name="Cheshatsang Y."/>
            <person name="Chuda L."/>
            <person name="Citroen M."/>
            <person name="Collymore A."/>
            <person name="Cooke P."/>
            <person name="Costello M."/>
            <person name="D'Aco K."/>
            <person name="Daza R."/>
            <person name="De Haan G."/>
            <person name="DeGray S."/>
            <person name="DeMaso C."/>
            <person name="Dhargay N."/>
            <person name="Dooley K."/>
            <person name="Dooley E."/>
            <person name="Doricent M."/>
            <person name="Dorje P."/>
            <person name="Dorjee K."/>
            <person name="Dupes A."/>
            <person name="Elong R."/>
            <person name="Falk J."/>
            <person name="Farina A."/>
            <person name="Faro S."/>
            <person name="Ferguson D."/>
            <person name="Fisher S."/>
            <person name="Foley C.D."/>
            <person name="Franke A."/>
            <person name="Friedrich D."/>
            <person name="Gadbois L."/>
            <person name="Gearin G."/>
            <person name="Gearin C.R."/>
            <person name="Giannoukos G."/>
            <person name="Goode T."/>
            <person name="Graham J."/>
            <person name="Grandbois E."/>
            <person name="Grewal S."/>
            <person name="Gyaltsen K."/>
            <person name="Hafez N."/>
            <person name="Hagos B."/>
            <person name="Hall J."/>
            <person name="Henson C."/>
            <person name="Hollinger A."/>
            <person name="Honan T."/>
            <person name="Huard M.D."/>
            <person name="Hughes L."/>
            <person name="Hurhula B."/>
            <person name="Husby M.E."/>
            <person name="Kamat A."/>
            <person name="Kanga B."/>
            <person name="Kashin S."/>
            <person name="Khazanovich D."/>
            <person name="Kisner P."/>
            <person name="Lance K."/>
            <person name="Lara M."/>
            <person name="Lee W."/>
            <person name="Lennon N."/>
            <person name="Letendre F."/>
            <person name="LeVine R."/>
            <person name="Lipovsky A."/>
            <person name="Liu X."/>
            <person name="Liu J."/>
            <person name="Liu S."/>
            <person name="Lokyitsang T."/>
            <person name="Lokyitsang Y."/>
            <person name="Lubonja R."/>
            <person name="Lui A."/>
            <person name="MacDonald P."/>
            <person name="Magnisalis V."/>
            <person name="Maru K."/>
            <person name="Matthews C."/>
            <person name="McCusker W."/>
            <person name="McDonough S."/>
            <person name="Mehta T."/>
            <person name="Meldrim J."/>
            <person name="Meneus L."/>
            <person name="Mihai O."/>
            <person name="Mihalev A."/>
            <person name="Mihova T."/>
            <person name="Mittelman R."/>
            <person name="Mlenga V."/>
            <person name="Montmayeur A."/>
            <person name="Mulrain L."/>
            <person name="Navidi A."/>
            <person name="Naylor J."/>
            <person name="Negash T."/>
            <person name="Nguyen T."/>
            <person name="Nguyen N."/>
            <person name="Nicol R."/>
            <person name="Norbu C."/>
            <person name="Norbu N."/>
            <person name="Novod N."/>
            <person name="O'Neill B."/>
            <person name="Osman S."/>
            <person name="Markiewicz E."/>
            <person name="Oyono O.L."/>
            <person name="Patti C."/>
            <person name="Phunkhang P."/>
            <person name="Pierre F."/>
            <person name="Priest M."/>
            <person name="Raghuraman S."/>
            <person name="Rege F."/>
            <person name="Reyes R."/>
            <person name="Rise C."/>
            <person name="Rogov P."/>
            <person name="Ross K."/>
            <person name="Ryan E."/>
            <person name="Settipalli S."/>
            <person name="Shea T."/>
            <person name="Sherpa N."/>
            <person name="Shi L."/>
            <person name="Shih D."/>
            <person name="Sparrow T."/>
            <person name="Spaulding J."/>
            <person name="Stalker J."/>
            <person name="Stange-Thomann N."/>
            <person name="Stavropoulos S."/>
            <person name="Stone C."/>
            <person name="Strader C."/>
            <person name="Tesfaye S."/>
            <person name="Thomson T."/>
            <person name="Thoulutsang Y."/>
            <person name="Thoulutsang D."/>
            <person name="Topham K."/>
            <person name="Topping I."/>
            <person name="Tsamla T."/>
            <person name="Vassiliev H."/>
            <person name="Vo A."/>
            <person name="Wangchuk T."/>
            <person name="Wangdi T."/>
            <person name="Weiand M."/>
            <person name="Wilkinson J."/>
            <person name="Wilson A."/>
            <person name="Yadav S."/>
            <person name="Young G."/>
            <person name="Yu Q."/>
            <person name="Zembek L."/>
            <person name="Zhong D."/>
            <person name="Zimmer A."/>
            <person name="Zwirko Z."/>
            <person name="Jaffe D.B."/>
            <person name="Alvarez P."/>
            <person name="Brockman W."/>
            <person name="Butler J."/>
            <person name="Chin C."/>
            <person name="Gnerre S."/>
            <person name="MacCallum I."/>
            <person name="Graves J.A."/>
            <person name="Ponting C.P."/>
            <person name="Breen M."/>
            <person name="Samollow P.B."/>
            <person name="Lander E.S."/>
            <person name="Lindblad-Toh K."/>
        </authorList>
    </citation>
    <scope>NUCLEOTIDE SEQUENCE [LARGE SCALE GENOMIC DNA]</scope>
</reference>
<accession>F6RQG3</accession>
<dbReference type="Bgee" id="ENSMODG00000001176">
    <property type="expression patterns" value="Expressed in lung and 6 other cell types or tissues"/>
</dbReference>
<evidence type="ECO:0000313" key="2">
    <source>
        <dbReference type="Ensembl" id="ENSMODP00000036778.3"/>
    </source>
</evidence>
<keyword evidence="3" id="KW-1185">Reference proteome</keyword>
<dbReference type="RefSeq" id="XP_007480736.1">
    <property type="nucleotide sequence ID" value="XM_007480674.3"/>
</dbReference>
<feature type="compositionally biased region" description="Polar residues" evidence="1">
    <location>
        <begin position="121"/>
        <end position="135"/>
    </location>
</feature>
<protein>
    <submittedName>
        <fullName evidence="2">Coiled-coil domain containing 190</fullName>
    </submittedName>
</protein>
<reference evidence="2" key="3">
    <citation type="submission" date="2025-09" db="UniProtKB">
        <authorList>
            <consortium name="Ensembl"/>
        </authorList>
    </citation>
    <scope>IDENTIFICATION</scope>
</reference>
<name>F6RQG3_MONDO</name>
<dbReference type="InterPro" id="IPR031525">
    <property type="entry name" value="CC190"/>
</dbReference>